<keyword evidence="7 8" id="KW-0862">Zinc</keyword>
<dbReference type="EC" id="3.1.-.-" evidence="8"/>
<keyword evidence="6 8" id="KW-0378">Hydrolase</keyword>
<accession>A0A6S6SUA7</accession>
<gene>
    <name evidence="8" type="primary">ybeY</name>
    <name evidence="9" type="ORF">HELGO_WM12246</name>
</gene>
<dbReference type="InterPro" id="IPR002036">
    <property type="entry name" value="YbeY"/>
</dbReference>
<evidence type="ECO:0000256" key="3">
    <source>
        <dbReference type="ARBA" id="ARBA00022722"/>
    </source>
</evidence>
<feature type="binding site" evidence="8">
    <location>
        <position position="129"/>
    </location>
    <ligand>
        <name>Zn(2+)</name>
        <dbReference type="ChEBI" id="CHEBI:29105"/>
        <note>catalytic</note>
    </ligand>
</feature>
<keyword evidence="4 8" id="KW-0479">Metal-binding</keyword>
<dbReference type="Pfam" id="PF02130">
    <property type="entry name" value="YbeY"/>
    <property type="match status" value="1"/>
</dbReference>
<evidence type="ECO:0000313" key="9">
    <source>
        <dbReference type="EMBL" id="CAA6806885.1"/>
    </source>
</evidence>
<evidence type="ECO:0000256" key="4">
    <source>
        <dbReference type="ARBA" id="ARBA00022723"/>
    </source>
</evidence>
<comment type="subcellular location">
    <subcellularLocation>
        <location evidence="8">Cytoplasm</location>
    </subcellularLocation>
</comment>
<dbReference type="InterPro" id="IPR023091">
    <property type="entry name" value="MetalPrtase_cat_dom_sf_prd"/>
</dbReference>
<dbReference type="GO" id="GO:0004521">
    <property type="term" value="F:RNA endonuclease activity"/>
    <property type="evidence" value="ECO:0007669"/>
    <property type="project" value="UniProtKB-UniRule"/>
</dbReference>
<evidence type="ECO:0000256" key="8">
    <source>
        <dbReference type="HAMAP-Rule" id="MF_00009"/>
    </source>
</evidence>
<dbReference type="GO" id="GO:0008270">
    <property type="term" value="F:zinc ion binding"/>
    <property type="evidence" value="ECO:0007669"/>
    <property type="project" value="UniProtKB-UniRule"/>
</dbReference>
<comment type="cofactor">
    <cofactor evidence="8">
        <name>Zn(2+)</name>
        <dbReference type="ChEBI" id="CHEBI:29105"/>
    </cofactor>
    <text evidence="8">Binds 1 zinc ion.</text>
</comment>
<dbReference type="GO" id="GO:0006364">
    <property type="term" value="P:rRNA processing"/>
    <property type="evidence" value="ECO:0007669"/>
    <property type="project" value="UniProtKB-UniRule"/>
</dbReference>
<organism evidence="9">
    <name type="scientific">uncultured Thiotrichaceae bacterium</name>
    <dbReference type="NCBI Taxonomy" id="298394"/>
    <lineage>
        <taxon>Bacteria</taxon>
        <taxon>Pseudomonadati</taxon>
        <taxon>Pseudomonadota</taxon>
        <taxon>Gammaproteobacteria</taxon>
        <taxon>Thiotrichales</taxon>
        <taxon>Thiotrichaceae</taxon>
        <taxon>environmental samples</taxon>
    </lineage>
</organism>
<evidence type="ECO:0000256" key="1">
    <source>
        <dbReference type="ARBA" id="ARBA00010875"/>
    </source>
</evidence>
<evidence type="ECO:0000256" key="5">
    <source>
        <dbReference type="ARBA" id="ARBA00022759"/>
    </source>
</evidence>
<protein>
    <recommendedName>
        <fullName evidence="8">Endoribonuclease YbeY</fullName>
        <ecNumber evidence="8">3.1.-.-</ecNumber>
    </recommendedName>
</protein>
<sequence length="166" mass="19019">MTSTIQPYNMATPTANSTLVEIDFQNPQEYQNIPELPQLEQWANIAYEGNLPCTVTFRVVNNTESQTLNHQYRGKDHPTNILSFPFEAPPIPMDEVHLGDLVACYPVINSEAQQQNKNNHDHWAHLMLHGMLHLQGYDHISEEEADIMESLEIKLLDSLHITNPYI</sequence>
<dbReference type="PANTHER" id="PTHR46986">
    <property type="entry name" value="ENDORIBONUCLEASE YBEY, CHLOROPLASTIC"/>
    <property type="match status" value="1"/>
</dbReference>
<keyword evidence="8" id="KW-0963">Cytoplasm</keyword>
<keyword evidence="5 8" id="KW-0255">Endonuclease</keyword>
<dbReference type="SUPFAM" id="SSF55486">
    <property type="entry name" value="Metalloproteases ('zincins'), catalytic domain"/>
    <property type="match status" value="1"/>
</dbReference>
<keyword evidence="3 8" id="KW-0540">Nuclease</keyword>
<evidence type="ECO:0000256" key="6">
    <source>
        <dbReference type="ARBA" id="ARBA00022801"/>
    </source>
</evidence>
<dbReference type="EMBL" id="CACVAY010000032">
    <property type="protein sequence ID" value="CAA6806885.1"/>
    <property type="molecule type" value="Genomic_DNA"/>
</dbReference>
<dbReference type="PROSITE" id="PS01306">
    <property type="entry name" value="UPF0054"/>
    <property type="match status" value="1"/>
</dbReference>
<dbReference type="NCBIfam" id="TIGR00043">
    <property type="entry name" value="rRNA maturation RNase YbeY"/>
    <property type="match status" value="1"/>
</dbReference>
<feature type="binding site" evidence="8">
    <location>
        <position position="139"/>
    </location>
    <ligand>
        <name>Zn(2+)</name>
        <dbReference type="ChEBI" id="CHEBI:29105"/>
        <note>catalytic</note>
    </ligand>
</feature>
<comment type="similarity">
    <text evidence="1 8">Belongs to the endoribonuclease YbeY family.</text>
</comment>
<keyword evidence="8" id="KW-0698">rRNA processing</keyword>
<reference evidence="9" key="1">
    <citation type="submission" date="2020-01" db="EMBL/GenBank/DDBJ databases">
        <authorList>
            <person name="Meier V. D."/>
            <person name="Meier V D."/>
        </authorList>
    </citation>
    <scope>NUCLEOTIDE SEQUENCE</scope>
    <source>
        <strain evidence="9">HLG_WM_MAG_07</strain>
    </source>
</reference>
<dbReference type="GO" id="GO:0004222">
    <property type="term" value="F:metalloendopeptidase activity"/>
    <property type="evidence" value="ECO:0007669"/>
    <property type="project" value="InterPro"/>
</dbReference>
<evidence type="ECO:0000256" key="7">
    <source>
        <dbReference type="ARBA" id="ARBA00022833"/>
    </source>
</evidence>
<dbReference type="Gene3D" id="3.40.390.30">
    <property type="entry name" value="Metalloproteases ('zincins'), catalytic domain"/>
    <property type="match status" value="1"/>
</dbReference>
<evidence type="ECO:0000256" key="2">
    <source>
        <dbReference type="ARBA" id="ARBA00022517"/>
    </source>
</evidence>
<dbReference type="InterPro" id="IPR020549">
    <property type="entry name" value="YbeY_CS"/>
</dbReference>
<comment type="function">
    <text evidence="8">Single strand-specific metallo-endoribonuclease involved in late-stage 70S ribosome quality control and in maturation of the 3' terminus of the 16S rRNA.</text>
</comment>
<dbReference type="AlphaFoldDB" id="A0A6S6SUA7"/>
<proteinExistence type="inferred from homology"/>
<name>A0A6S6SUA7_9GAMM</name>
<dbReference type="PANTHER" id="PTHR46986:SF1">
    <property type="entry name" value="ENDORIBONUCLEASE YBEY, CHLOROPLASTIC"/>
    <property type="match status" value="1"/>
</dbReference>
<dbReference type="GO" id="GO:0005737">
    <property type="term" value="C:cytoplasm"/>
    <property type="evidence" value="ECO:0007669"/>
    <property type="project" value="UniProtKB-SubCell"/>
</dbReference>
<dbReference type="HAMAP" id="MF_00009">
    <property type="entry name" value="Endoribonucl_YbeY"/>
    <property type="match status" value="1"/>
</dbReference>
<feature type="binding site" evidence="8">
    <location>
        <position position="133"/>
    </location>
    <ligand>
        <name>Zn(2+)</name>
        <dbReference type="ChEBI" id="CHEBI:29105"/>
        <note>catalytic</note>
    </ligand>
</feature>
<keyword evidence="2 8" id="KW-0690">Ribosome biogenesis</keyword>